<evidence type="ECO:0000313" key="1">
    <source>
        <dbReference type="EMBL" id="PNV74332.1"/>
    </source>
</evidence>
<evidence type="ECO:0000313" key="2">
    <source>
        <dbReference type="Proteomes" id="UP000094669"/>
    </source>
</evidence>
<comment type="caution">
    <text evidence="1">The sequence shown here is derived from an EMBL/GenBank/DDBJ whole genome shotgun (WGS) entry which is preliminary data.</text>
</comment>
<organism evidence="1 2">
    <name type="scientific">Leptospira inadai serovar Lyme</name>
    <dbReference type="NCBI Taxonomy" id="293084"/>
    <lineage>
        <taxon>Bacteria</taxon>
        <taxon>Pseudomonadati</taxon>
        <taxon>Spirochaetota</taxon>
        <taxon>Spirochaetia</taxon>
        <taxon>Leptospirales</taxon>
        <taxon>Leptospiraceae</taxon>
        <taxon>Leptospira</taxon>
    </lineage>
</organism>
<dbReference type="EMBL" id="MCRM02000015">
    <property type="protein sequence ID" value="PNV74332.1"/>
    <property type="molecule type" value="Genomic_DNA"/>
</dbReference>
<keyword evidence="2" id="KW-1185">Reference proteome</keyword>
<gene>
    <name evidence="1" type="ORF">BES34_014190</name>
</gene>
<dbReference type="Proteomes" id="UP000094669">
    <property type="component" value="Unassembled WGS sequence"/>
</dbReference>
<sequence length="64" mass="7845">MERNITLDDFNKIIDSMKDLRDWMDGHVRPEINEALRHLERAKFIWIEIEAAHARERQRRQNTD</sequence>
<accession>A0ABX4YGD9</accession>
<protein>
    <submittedName>
        <fullName evidence="1">Uncharacterized protein</fullName>
    </submittedName>
</protein>
<name>A0ABX4YGD9_9LEPT</name>
<reference evidence="1" key="1">
    <citation type="submission" date="2018-01" db="EMBL/GenBank/DDBJ databases">
        <title>Genomic characterization of Leptospira inadai serogroup Lyme isolated from captured rat in Brazil and comparative analysis with human reference strain.</title>
        <authorList>
            <person name="Moreno L.Z."/>
            <person name="Loureiro A.P."/>
            <person name="Miraglia F."/>
            <person name="Kremer F.S."/>
            <person name="Eslabao M.R."/>
            <person name="Dellagostin O.A."/>
            <person name="Lilenbaum W."/>
            <person name="Moreno A.M."/>
        </authorList>
    </citation>
    <scope>NUCLEOTIDE SEQUENCE [LARGE SCALE GENOMIC DNA]</scope>
    <source>
        <strain evidence="1">M34/99</strain>
    </source>
</reference>
<dbReference type="RefSeq" id="WP_010420123.1">
    <property type="nucleotide sequence ID" value="NZ_MCRM02000015.1"/>
</dbReference>
<proteinExistence type="predicted"/>